<keyword evidence="2" id="KW-1185">Reference proteome</keyword>
<feature type="non-terminal residue" evidence="1">
    <location>
        <position position="1"/>
    </location>
</feature>
<name>A0ABN9BNY5_9NEOB</name>
<gene>
    <name evidence="1" type="ORF">SPARVUS_LOCUS3329184</name>
</gene>
<organism evidence="1 2">
    <name type="scientific">Staurois parvus</name>
    <dbReference type="NCBI Taxonomy" id="386267"/>
    <lineage>
        <taxon>Eukaryota</taxon>
        <taxon>Metazoa</taxon>
        <taxon>Chordata</taxon>
        <taxon>Craniata</taxon>
        <taxon>Vertebrata</taxon>
        <taxon>Euteleostomi</taxon>
        <taxon>Amphibia</taxon>
        <taxon>Batrachia</taxon>
        <taxon>Anura</taxon>
        <taxon>Neobatrachia</taxon>
        <taxon>Ranoidea</taxon>
        <taxon>Ranidae</taxon>
        <taxon>Staurois</taxon>
    </lineage>
</organism>
<proteinExistence type="predicted"/>
<comment type="caution">
    <text evidence="1">The sequence shown here is derived from an EMBL/GenBank/DDBJ whole genome shotgun (WGS) entry which is preliminary data.</text>
</comment>
<sequence>LYLPIVYGSFAQSSLDPPLLGSLQALLALLVCRVPPQQAACYGGTRCSVCPFTHKAMPMRRQRPRAEEAVIHITGSR</sequence>
<protein>
    <submittedName>
        <fullName evidence="1">Uncharacterized protein</fullName>
    </submittedName>
</protein>
<evidence type="ECO:0000313" key="1">
    <source>
        <dbReference type="EMBL" id="CAI9549338.1"/>
    </source>
</evidence>
<accession>A0ABN9BNY5</accession>
<dbReference type="Proteomes" id="UP001162483">
    <property type="component" value="Unassembled WGS sequence"/>
</dbReference>
<dbReference type="EMBL" id="CATNWA010005093">
    <property type="protein sequence ID" value="CAI9549338.1"/>
    <property type="molecule type" value="Genomic_DNA"/>
</dbReference>
<evidence type="ECO:0000313" key="2">
    <source>
        <dbReference type="Proteomes" id="UP001162483"/>
    </source>
</evidence>
<reference evidence="1" key="1">
    <citation type="submission" date="2023-05" db="EMBL/GenBank/DDBJ databases">
        <authorList>
            <person name="Stuckert A."/>
        </authorList>
    </citation>
    <scope>NUCLEOTIDE SEQUENCE</scope>
</reference>